<dbReference type="RefSeq" id="WP_157927875.1">
    <property type="nucleotide sequence ID" value="NZ_LT841358.1"/>
</dbReference>
<dbReference type="AlphaFoldDB" id="A0A2H1FGY5"/>
<protein>
    <submittedName>
        <fullName evidence="1">Uncharacterized protein</fullName>
    </submittedName>
</protein>
<reference evidence="2" key="1">
    <citation type="submission" date="2017-03" db="EMBL/GenBank/DDBJ databases">
        <authorList>
            <person name="Herbold C."/>
        </authorList>
    </citation>
    <scope>NUCLEOTIDE SEQUENCE [LARGE SCALE GENOMIC DNA]</scope>
</reference>
<evidence type="ECO:0000313" key="2">
    <source>
        <dbReference type="Proteomes" id="UP000230607"/>
    </source>
</evidence>
<evidence type="ECO:0000313" key="1">
    <source>
        <dbReference type="EMBL" id="SMH72021.1"/>
    </source>
</evidence>
<proteinExistence type="predicted"/>
<gene>
    <name evidence="1" type="ORF">NCS_11833</name>
</gene>
<accession>A0A2H1FGY5</accession>
<sequence>MSITQYTDQQFFGFLENSSKMFTKLGLKLSAITVNEIVHTMQNQIPKIDRTKITALFHDLQDSIDVEFCKISTHHKNIFCLLQSDYRISLKIYPQVVNQVFNMNNKVDKLERRINIYRNLEILRSAVMRNNPSIEEKFVGLSYAYLGIVDGLYKLSLQECYVWHKIAKNEPIHMKNILDSSPAEIYNHFLQEKINLSYFDGWDRTVRNSVGHSSFKYDNVKQQMTYENYDRKTGNYNTIDYTYDQLGENYYKLEAIYHAVLAITHISMVNDSSRVLCDRYP</sequence>
<dbReference type="EMBL" id="LT841358">
    <property type="protein sequence ID" value="SMH72021.1"/>
    <property type="molecule type" value="Genomic_DNA"/>
</dbReference>
<organism evidence="1 2">
    <name type="scientific">Candidatus Nitrosotalea okcheonensis</name>
    <dbReference type="NCBI Taxonomy" id="1903276"/>
    <lineage>
        <taxon>Archaea</taxon>
        <taxon>Nitrososphaerota</taxon>
        <taxon>Nitrososphaeria</taxon>
        <taxon>Nitrosotaleales</taxon>
        <taxon>Nitrosotaleaceae</taxon>
        <taxon>Nitrosotalea</taxon>
    </lineage>
</organism>
<keyword evidence="2" id="KW-1185">Reference proteome</keyword>
<dbReference type="Proteomes" id="UP000230607">
    <property type="component" value="Chromosome 1"/>
</dbReference>
<name>A0A2H1FGY5_9ARCH</name>